<accession>A0ABY5YF67</accession>
<comment type="similarity">
    <text evidence="1">Belongs to the methyltransferase superfamily.</text>
</comment>
<dbReference type="RefSeq" id="WP_260560014.1">
    <property type="nucleotide sequence ID" value="NZ_BAABEC010000074.1"/>
</dbReference>
<sequence length="250" mass="27331">MTNPFLSADGAARYAAGRPDVQPLVLARVEPFLAGTALGVDVACGTGQCSVALAELVAEVRAFDISKEMLAHARPHPRVSYALSPAETLPLPDGCADVLTVFMAFHWLRREEFLAEARRALKPGGLLAICNSWFEGEMTGEPKFADFWQSYLRRYPSADRDRRPFGQTEAEAAGFSLHAERFTHPVTLSRELLIAYFLTQSNTITVTDAGRETPEQVATWLHEQLAPLLPDGEGGEFVFGAEVKVLTPLG</sequence>
<dbReference type="InterPro" id="IPR051052">
    <property type="entry name" value="Diverse_substrate_MTase"/>
</dbReference>
<dbReference type="GO" id="GO:0032259">
    <property type="term" value="P:methylation"/>
    <property type="evidence" value="ECO:0007669"/>
    <property type="project" value="UniProtKB-KW"/>
</dbReference>
<evidence type="ECO:0000256" key="1">
    <source>
        <dbReference type="ARBA" id="ARBA00008361"/>
    </source>
</evidence>
<keyword evidence="6" id="KW-1185">Reference proteome</keyword>
<dbReference type="CDD" id="cd02440">
    <property type="entry name" value="AdoMet_MTases"/>
    <property type="match status" value="1"/>
</dbReference>
<organism evidence="5 6">
    <name type="scientific">Deinococcus rubellus</name>
    <dbReference type="NCBI Taxonomy" id="1889240"/>
    <lineage>
        <taxon>Bacteria</taxon>
        <taxon>Thermotogati</taxon>
        <taxon>Deinococcota</taxon>
        <taxon>Deinococci</taxon>
        <taxon>Deinococcales</taxon>
        <taxon>Deinococcaceae</taxon>
        <taxon>Deinococcus</taxon>
    </lineage>
</organism>
<dbReference type="Proteomes" id="UP001060261">
    <property type="component" value="Chromosome"/>
</dbReference>
<feature type="domain" description="Methyltransferase type 11" evidence="4">
    <location>
        <begin position="40"/>
        <end position="129"/>
    </location>
</feature>
<dbReference type="EMBL" id="CP104213">
    <property type="protein sequence ID" value="UWX63734.1"/>
    <property type="molecule type" value="Genomic_DNA"/>
</dbReference>
<dbReference type="PANTHER" id="PTHR44942">
    <property type="entry name" value="METHYLTRANSF_11 DOMAIN-CONTAINING PROTEIN"/>
    <property type="match status" value="1"/>
</dbReference>
<proteinExistence type="inferred from homology"/>
<protein>
    <submittedName>
        <fullName evidence="5">Class I SAM-dependent methyltransferase</fullName>
    </submittedName>
</protein>
<dbReference type="PANTHER" id="PTHR44942:SF4">
    <property type="entry name" value="METHYLTRANSFERASE TYPE 11 DOMAIN-CONTAINING PROTEIN"/>
    <property type="match status" value="1"/>
</dbReference>
<dbReference type="InterPro" id="IPR029063">
    <property type="entry name" value="SAM-dependent_MTases_sf"/>
</dbReference>
<evidence type="ECO:0000256" key="3">
    <source>
        <dbReference type="ARBA" id="ARBA00022679"/>
    </source>
</evidence>
<evidence type="ECO:0000259" key="4">
    <source>
        <dbReference type="Pfam" id="PF08241"/>
    </source>
</evidence>
<keyword evidence="3" id="KW-0808">Transferase</keyword>
<dbReference type="Pfam" id="PF08241">
    <property type="entry name" value="Methyltransf_11"/>
    <property type="match status" value="1"/>
</dbReference>
<dbReference type="Gene3D" id="3.40.50.150">
    <property type="entry name" value="Vaccinia Virus protein VP39"/>
    <property type="match status" value="1"/>
</dbReference>
<name>A0ABY5YF67_9DEIO</name>
<dbReference type="GO" id="GO:0008168">
    <property type="term" value="F:methyltransferase activity"/>
    <property type="evidence" value="ECO:0007669"/>
    <property type="project" value="UniProtKB-KW"/>
</dbReference>
<keyword evidence="2 5" id="KW-0489">Methyltransferase</keyword>
<evidence type="ECO:0000313" key="5">
    <source>
        <dbReference type="EMBL" id="UWX63734.1"/>
    </source>
</evidence>
<dbReference type="InterPro" id="IPR013216">
    <property type="entry name" value="Methyltransf_11"/>
</dbReference>
<dbReference type="SUPFAM" id="SSF53335">
    <property type="entry name" value="S-adenosyl-L-methionine-dependent methyltransferases"/>
    <property type="match status" value="1"/>
</dbReference>
<reference evidence="5" key="1">
    <citation type="submission" date="2022-09" db="EMBL/GenBank/DDBJ databases">
        <title>genome sequence of Deinococcus rubellus.</title>
        <authorList>
            <person name="Srinivasan S."/>
        </authorList>
    </citation>
    <scope>NUCLEOTIDE SEQUENCE</scope>
    <source>
        <strain evidence="5">Ant6</strain>
    </source>
</reference>
<gene>
    <name evidence="5" type="ORF">N0D28_13510</name>
</gene>
<evidence type="ECO:0000313" key="6">
    <source>
        <dbReference type="Proteomes" id="UP001060261"/>
    </source>
</evidence>
<evidence type="ECO:0000256" key="2">
    <source>
        <dbReference type="ARBA" id="ARBA00022603"/>
    </source>
</evidence>